<name>A0AAV9SJ23_9TELE</name>
<dbReference type="EMBL" id="JAHHUM010000313">
    <property type="protein sequence ID" value="KAK5621183.1"/>
    <property type="molecule type" value="Genomic_DNA"/>
</dbReference>
<protein>
    <submittedName>
        <fullName evidence="1">Uncharacterized protein</fullName>
    </submittedName>
</protein>
<sequence length="104" mass="12047">MAANLSELNLRWKEEWDKFLHNDERNCGEFMLKIRIKASALDLGGFEEFSLEPACEEMHAWQEEKGRGPVLNSNEHICSTSSQQDIFRKALRQARGRTPVQQLV</sequence>
<evidence type="ECO:0000313" key="1">
    <source>
        <dbReference type="EMBL" id="KAK5621183.1"/>
    </source>
</evidence>
<comment type="caution">
    <text evidence="1">The sequence shown here is derived from an EMBL/GenBank/DDBJ whole genome shotgun (WGS) entry which is preliminary data.</text>
</comment>
<accession>A0AAV9SJ23</accession>
<gene>
    <name evidence="1" type="ORF">CRENBAI_012118</name>
</gene>
<proteinExistence type="predicted"/>
<keyword evidence="2" id="KW-1185">Reference proteome</keyword>
<organism evidence="1 2">
    <name type="scientific">Crenichthys baileyi</name>
    <name type="common">White River springfish</name>
    <dbReference type="NCBI Taxonomy" id="28760"/>
    <lineage>
        <taxon>Eukaryota</taxon>
        <taxon>Metazoa</taxon>
        <taxon>Chordata</taxon>
        <taxon>Craniata</taxon>
        <taxon>Vertebrata</taxon>
        <taxon>Euteleostomi</taxon>
        <taxon>Actinopterygii</taxon>
        <taxon>Neopterygii</taxon>
        <taxon>Teleostei</taxon>
        <taxon>Neoteleostei</taxon>
        <taxon>Acanthomorphata</taxon>
        <taxon>Ovalentaria</taxon>
        <taxon>Atherinomorphae</taxon>
        <taxon>Cyprinodontiformes</taxon>
        <taxon>Goodeidae</taxon>
        <taxon>Crenichthys</taxon>
    </lineage>
</organism>
<reference evidence="1 2" key="1">
    <citation type="submission" date="2021-06" db="EMBL/GenBank/DDBJ databases">
        <authorList>
            <person name="Palmer J.M."/>
        </authorList>
    </citation>
    <scope>NUCLEOTIDE SEQUENCE [LARGE SCALE GENOMIC DNA]</scope>
    <source>
        <strain evidence="1 2">MEX-2019</strain>
        <tissue evidence="1">Muscle</tissue>
    </source>
</reference>
<evidence type="ECO:0000313" key="2">
    <source>
        <dbReference type="Proteomes" id="UP001311232"/>
    </source>
</evidence>
<dbReference type="AlphaFoldDB" id="A0AAV9SJ23"/>
<dbReference type="Proteomes" id="UP001311232">
    <property type="component" value="Unassembled WGS sequence"/>
</dbReference>